<dbReference type="Gene3D" id="3.40.50.620">
    <property type="entry name" value="HUPs"/>
    <property type="match status" value="1"/>
</dbReference>
<dbReference type="FunFam" id="1.10.730.10:FF:000008">
    <property type="entry name" value="Arginine--tRNA ligase"/>
    <property type="match status" value="1"/>
</dbReference>
<dbReference type="InterPro" id="IPR009080">
    <property type="entry name" value="tRNAsynth_Ia_anticodon-bd"/>
</dbReference>
<keyword evidence="6 11" id="KW-0547">Nucleotide-binding</keyword>
<dbReference type="NCBIfam" id="TIGR00456">
    <property type="entry name" value="argS"/>
    <property type="match status" value="1"/>
</dbReference>
<feature type="short sequence motif" description="'HIGH' region" evidence="11">
    <location>
        <begin position="132"/>
        <end position="142"/>
    </location>
</feature>
<evidence type="ECO:0000259" key="15">
    <source>
        <dbReference type="SMART" id="SM01016"/>
    </source>
</evidence>
<dbReference type="PRINTS" id="PR01038">
    <property type="entry name" value="TRNASYNTHARG"/>
</dbReference>
<dbReference type="InterPro" id="IPR035684">
    <property type="entry name" value="ArgRS_core"/>
</dbReference>
<dbReference type="EMBL" id="JAECVW010000003">
    <property type="protein sequence ID" value="MBH8594926.1"/>
    <property type="molecule type" value="Genomic_DNA"/>
</dbReference>
<keyword evidence="17" id="KW-1185">Reference proteome</keyword>
<protein>
    <recommendedName>
        <fullName evidence="11">Arginine--tRNA ligase</fullName>
        <ecNumber evidence="11">6.1.1.19</ecNumber>
    </recommendedName>
    <alternativeName>
        <fullName evidence="11">Arginyl-tRNA synthetase</fullName>
        <shortName evidence="11">ArgRS</shortName>
    </alternativeName>
</protein>
<keyword evidence="13" id="KW-0175">Coiled coil</keyword>
<evidence type="ECO:0000313" key="16">
    <source>
        <dbReference type="EMBL" id="MBH8594926.1"/>
    </source>
</evidence>
<evidence type="ECO:0000256" key="9">
    <source>
        <dbReference type="ARBA" id="ARBA00023146"/>
    </source>
</evidence>
<dbReference type="GO" id="GO:0005524">
    <property type="term" value="F:ATP binding"/>
    <property type="evidence" value="ECO:0007669"/>
    <property type="project" value="UniProtKB-UniRule"/>
</dbReference>
<dbReference type="SUPFAM" id="SSF47323">
    <property type="entry name" value="Anticodon-binding domain of a subclass of class I aminoacyl-tRNA synthetases"/>
    <property type="match status" value="1"/>
</dbReference>
<dbReference type="GO" id="GO:0004814">
    <property type="term" value="F:arginine-tRNA ligase activity"/>
    <property type="evidence" value="ECO:0007669"/>
    <property type="project" value="UniProtKB-UniRule"/>
</dbReference>
<evidence type="ECO:0000256" key="8">
    <source>
        <dbReference type="ARBA" id="ARBA00022917"/>
    </source>
</evidence>
<dbReference type="FunFam" id="3.30.1360.70:FF:000003">
    <property type="entry name" value="Arginine--tRNA ligase"/>
    <property type="match status" value="1"/>
</dbReference>
<comment type="caution">
    <text evidence="16">The sequence shown here is derived from an EMBL/GenBank/DDBJ whole genome shotgun (WGS) entry which is preliminary data.</text>
</comment>
<dbReference type="Pfam" id="PF05746">
    <property type="entry name" value="DALR_1"/>
    <property type="match status" value="1"/>
</dbReference>
<evidence type="ECO:0000256" key="2">
    <source>
        <dbReference type="ARBA" id="ARBA00005594"/>
    </source>
</evidence>
<dbReference type="EC" id="6.1.1.19" evidence="11"/>
<evidence type="ECO:0000256" key="12">
    <source>
        <dbReference type="RuleBase" id="RU363038"/>
    </source>
</evidence>
<dbReference type="SMART" id="SM01016">
    <property type="entry name" value="Arg_tRNA_synt_N"/>
    <property type="match status" value="1"/>
</dbReference>
<dbReference type="InterPro" id="IPR008909">
    <property type="entry name" value="DALR_anticod-bd"/>
</dbReference>
<dbReference type="PANTHER" id="PTHR11956:SF5">
    <property type="entry name" value="ARGININE--TRNA LIGASE, CYTOPLASMIC"/>
    <property type="match status" value="1"/>
</dbReference>
<sequence length="556" mass="63701">MSLLEQKKEKLKQELKQAVMQAGLAEEKEIPEILLEVPREKEHGDWATNLAMQLTKVARRNPREIAAKIVEHLDKEKNHIEKIEIAGPGFINFFLDRSFLVDVLDEIDRQKEKYGYSPAGKNEKVNVEFCSANPTGSLHLGHARGSAVGDALCNLLEAAGYDVTREYYINDAGNQIHMLALSLEARYLEQLGQPVSFPENGYRGQDIIDLAKELVEQEGDRLLKIDREERIQKLREYGKKRLLDKIREDLARYRVKFDVWFSETSLYESGAVEETLKALKERGYTYEKDGALWLKSTEFGDDKDRVLIKKDGSYTYLTPDIAYHRNKFHRGFDRLINVWGADHHGYIARMKAALASLGYNPDQLEIVITQMVKLYQNGELVKMSKRTGKAVTLVDLMEEVGTDAARYFFVMRSPDTHLDFDMDLAVSKSNENPVYYVQYAHARMMSVFRQAEAKGITPSRDREDLKLLREEQEYDLLEKLGSFPGEIASSAVQLAPHKLVRYLYELASDFHRYYNAHRVISDDVNLSRARLALLQGIAQVIRNGLNLIAVDAPEQM</sequence>
<dbReference type="InterPro" id="IPR001278">
    <property type="entry name" value="Arg-tRNA-ligase"/>
</dbReference>
<evidence type="ECO:0000313" key="17">
    <source>
        <dbReference type="Proteomes" id="UP000633619"/>
    </source>
</evidence>
<evidence type="ECO:0000256" key="10">
    <source>
        <dbReference type="ARBA" id="ARBA00049339"/>
    </source>
</evidence>
<evidence type="ECO:0000256" key="3">
    <source>
        <dbReference type="ARBA" id="ARBA00011245"/>
    </source>
</evidence>
<reference evidence="16 17" key="1">
    <citation type="submission" date="2020-12" db="EMBL/GenBank/DDBJ databases">
        <title>WGS of Thermoactinomyces spp.</title>
        <authorList>
            <person name="Cheng K."/>
        </authorList>
    </citation>
    <scope>NUCLEOTIDE SEQUENCE [LARGE SCALE GENOMIC DNA]</scope>
    <source>
        <strain evidence="17">CICC 10671\DSM 43846</strain>
    </source>
</reference>
<keyword evidence="5 11" id="KW-0436">Ligase</keyword>
<dbReference type="Pfam" id="PF03485">
    <property type="entry name" value="Arg_tRNA_synt_N"/>
    <property type="match status" value="1"/>
</dbReference>
<dbReference type="SUPFAM" id="SSF55190">
    <property type="entry name" value="Arginyl-tRNA synthetase (ArgRS), N-terminal 'additional' domain"/>
    <property type="match status" value="1"/>
</dbReference>
<keyword evidence="8 11" id="KW-0648">Protein biosynthesis</keyword>
<feature type="domain" description="DALR anticodon binding" evidence="14">
    <location>
        <begin position="437"/>
        <end position="556"/>
    </location>
</feature>
<evidence type="ECO:0000256" key="7">
    <source>
        <dbReference type="ARBA" id="ARBA00022840"/>
    </source>
</evidence>
<comment type="similarity">
    <text evidence="2 11 12">Belongs to the class-I aminoacyl-tRNA synthetase family.</text>
</comment>
<dbReference type="RefSeq" id="WP_181731261.1">
    <property type="nucleotide sequence ID" value="NZ_JACEIR010000002.1"/>
</dbReference>
<dbReference type="InterPro" id="IPR005148">
    <property type="entry name" value="Arg-tRNA-synth_N"/>
</dbReference>
<comment type="subcellular location">
    <subcellularLocation>
        <location evidence="1 11">Cytoplasm</location>
    </subcellularLocation>
</comment>
<keyword evidence="7 11" id="KW-0067">ATP-binding</keyword>
<dbReference type="FunFam" id="3.40.50.620:FF:000062">
    <property type="entry name" value="Arginine--tRNA ligase"/>
    <property type="match status" value="1"/>
</dbReference>
<evidence type="ECO:0000256" key="5">
    <source>
        <dbReference type="ARBA" id="ARBA00022598"/>
    </source>
</evidence>
<dbReference type="AlphaFoldDB" id="A0A8I1ABK3"/>
<dbReference type="Proteomes" id="UP000633619">
    <property type="component" value="Unassembled WGS sequence"/>
</dbReference>
<keyword evidence="4 11" id="KW-0963">Cytoplasm</keyword>
<evidence type="ECO:0000256" key="6">
    <source>
        <dbReference type="ARBA" id="ARBA00022741"/>
    </source>
</evidence>
<dbReference type="GO" id="GO:0006420">
    <property type="term" value="P:arginyl-tRNA aminoacylation"/>
    <property type="evidence" value="ECO:0007669"/>
    <property type="project" value="UniProtKB-UniRule"/>
</dbReference>
<feature type="coiled-coil region" evidence="13">
    <location>
        <begin position="1"/>
        <end position="28"/>
    </location>
</feature>
<dbReference type="PROSITE" id="PS00178">
    <property type="entry name" value="AA_TRNA_LIGASE_I"/>
    <property type="match status" value="1"/>
</dbReference>
<dbReference type="SUPFAM" id="SSF52374">
    <property type="entry name" value="Nucleotidylyl transferase"/>
    <property type="match status" value="1"/>
</dbReference>
<comment type="catalytic activity">
    <reaction evidence="10 11">
        <text>tRNA(Arg) + L-arginine + ATP = L-arginyl-tRNA(Arg) + AMP + diphosphate</text>
        <dbReference type="Rhea" id="RHEA:20301"/>
        <dbReference type="Rhea" id="RHEA-COMP:9658"/>
        <dbReference type="Rhea" id="RHEA-COMP:9673"/>
        <dbReference type="ChEBI" id="CHEBI:30616"/>
        <dbReference type="ChEBI" id="CHEBI:32682"/>
        <dbReference type="ChEBI" id="CHEBI:33019"/>
        <dbReference type="ChEBI" id="CHEBI:78442"/>
        <dbReference type="ChEBI" id="CHEBI:78513"/>
        <dbReference type="ChEBI" id="CHEBI:456215"/>
        <dbReference type="EC" id="6.1.1.19"/>
    </reaction>
</comment>
<evidence type="ECO:0000256" key="11">
    <source>
        <dbReference type="HAMAP-Rule" id="MF_00123"/>
    </source>
</evidence>
<gene>
    <name evidence="11" type="primary">argS</name>
    <name evidence="16" type="ORF">I8U20_06235</name>
</gene>
<dbReference type="InterPro" id="IPR001412">
    <property type="entry name" value="aa-tRNA-synth_I_CS"/>
</dbReference>
<dbReference type="InterPro" id="IPR036695">
    <property type="entry name" value="Arg-tRNA-synth_N_sf"/>
</dbReference>
<feature type="domain" description="Arginyl tRNA synthetase N-terminal" evidence="15">
    <location>
        <begin position="5"/>
        <end position="95"/>
    </location>
</feature>
<name>A0A8I1ABK3_THEIN</name>
<dbReference type="Pfam" id="PF00750">
    <property type="entry name" value="tRNA-synt_1d"/>
    <property type="match status" value="1"/>
</dbReference>
<accession>A0A8I1ABK3</accession>
<dbReference type="InterPro" id="IPR014729">
    <property type="entry name" value="Rossmann-like_a/b/a_fold"/>
</dbReference>
<dbReference type="Gene3D" id="3.30.1360.70">
    <property type="entry name" value="Arginyl tRNA synthetase N-terminal domain"/>
    <property type="match status" value="1"/>
</dbReference>
<dbReference type="PANTHER" id="PTHR11956">
    <property type="entry name" value="ARGINYL-TRNA SYNTHETASE"/>
    <property type="match status" value="1"/>
</dbReference>
<evidence type="ECO:0000259" key="14">
    <source>
        <dbReference type="SMART" id="SM00836"/>
    </source>
</evidence>
<evidence type="ECO:0000256" key="4">
    <source>
        <dbReference type="ARBA" id="ARBA00022490"/>
    </source>
</evidence>
<proteinExistence type="inferred from homology"/>
<evidence type="ECO:0000256" key="13">
    <source>
        <dbReference type="SAM" id="Coils"/>
    </source>
</evidence>
<organism evidence="16 17">
    <name type="scientific">Thermoactinomyces intermedius</name>
    <dbReference type="NCBI Taxonomy" id="2024"/>
    <lineage>
        <taxon>Bacteria</taxon>
        <taxon>Bacillati</taxon>
        <taxon>Bacillota</taxon>
        <taxon>Bacilli</taxon>
        <taxon>Bacillales</taxon>
        <taxon>Thermoactinomycetaceae</taxon>
        <taxon>Thermoactinomyces</taxon>
    </lineage>
</organism>
<dbReference type="Gene3D" id="1.10.730.10">
    <property type="entry name" value="Isoleucyl-tRNA Synthetase, Domain 1"/>
    <property type="match status" value="1"/>
</dbReference>
<keyword evidence="9 11" id="KW-0030">Aminoacyl-tRNA synthetase</keyword>
<dbReference type="GO" id="GO:0005737">
    <property type="term" value="C:cytoplasm"/>
    <property type="evidence" value="ECO:0007669"/>
    <property type="project" value="UniProtKB-SubCell"/>
</dbReference>
<dbReference type="HAMAP" id="MF_00123">
    <property type="entry name" value="Arg_tRNA_synth"/>
    <property type="match status" value="1"/>
</dbReference>
<dbReference type="SMART" id="SM00836">
    <property type="entry name" value="DALR_1"/>
    <property type="match status" value="1"/>
</dbReference>
<comment type="subunit">
    <text evidence="3 11">Monomer.</text>
</comment>
<evidence type="ECO:0000256" key="1">
    <source>
        <dbReference type="ARBA" id="ARBA00004496"/>
    </source>
</evidence>
<dbReference type="CDD" id="cd00671">
    <property type="entry name" value="ArgRS_core"/>
    <property type="match status" value="1"/>
</dbReference>